<evidence type="ECO:0000313" key="6">
    <source>
        <dbReference type="EMBL" id="HGT71227.1"/>
    </source>
</evidence>
<dbReference type="GO" id="GO:0003906">
    <property type="term" value="F:DNA-(apurinic or apyrimidinic site) endonuclease activity"/>
    <property type="evidence" value="ECO:0007669"/>
    <property type="project" value="TreeGrafter"/>
</dbReference>
<organism evidence="6">
    <name type="scientific">candidate division CPR3 bacterium</name>
    <dbReference type="NCBI Taxonomy" id="2268181"/>
    <lineage>
        <taxon>Bacteria</taxon>
        <taxon>Bacteria division CPR3</taxon>
    </lineage>
</organism>
<keyword evidence="2" id="KW-0378">Hydrolase</keyword>
<accession>A0A7C4M0V8</accession>
<dbReference type="Gene3D" id="1.10.1670.10">
    <property type="entry name" value="Helix-hairpin-Helix base-excision DNA repair enzymes (C-terminal)"/>
    <property type="match status" value="1"/>
</dbReference>
<dbReference type="Gene3D" id="1.10.340.30">
    <property type="entry name" value="Hypothetical protein, domain 2"/>
    <property type="match status" value="1"/>
</dbReference>
<keyword evidence="3" id="KW-0234">DNA repair</keyword>
<evidence type="ECO:0000256" key="2">
    <source>
        <dbReference type="ARBA" id="ARBA00022801"/>
    </source>
</evidence>
<dbReference type="GO" id="GO:0006285">
    <property type="term" value="P:base-excision repair, AP site formation"/>
    <property type="evidence" value="ECO:0007669"/>
    <property type="project" value="TreeGrafter"/>
</dbReference>
<dbReference type="EMBL" id="DSYQ01000014">
    <property type="protein sequence ID" value="HGT71227.1"/>
    <property type="molecule type" value="Genomic_DNA"/>
</dbReference>
<evidence type="ECO:0000256" key="4">
    <source>
        <dbReference type="ARBA" id="ARBA00023239"/>
    </source>
</evidence>
<keyword evidence="4" id="KW-0456">Lyase</keyword>
<keyword evidence="6" id="KW-0540">Nuclease</keyword>
<evidence type="ECO:0000256" key="5">
    <source>
        <dbReference type="ARBA" id="ARBA00023295"/>
    </source>
</evidence>
<dbReference type="PANTHER" id="PTHR43286:SF1">
    <property type="entry name" value="ENDONUCLEASE III-LIKE PROTEIN 1"/>
    <property type="match status" value="1"/>
</dbReference>
<proteinExistence type="predicted"/>
<protein>
    <submittedName>
        <fullName evidence="6">Endonuclease III</fullName>
    </submittedName>
</protein>
<dbReference type="AlphaFoldDB" id="A0A7C4M0V8"/>
<dbReference type="GO" id="GO:0016829">
    <property type="term" value="F:lyase activity"/>
    <property type="evidence" value="ECO:0007669"/>
    <property type="project" value="UniProtKB-KW"/>
</dbReference>
<dbReference type="PANTHER" id="PTHR43286">
    <property type="entry name" value="ENDONUCLEASE III-LIKE PROTEIN 1"/>
    <property type="match status" value="1"/>
</dbReference>
<name>A0A7C4M0V8_UNCC3</name>
<keyword evidence="6" id="KW-0255">Endonuclease</keyword>
<dbReference type="GO" id="GO:0000703">
    <property type="term" value="F:oxidized pyrimidine nucleobase lesion DNA N-glycosylase activity"/>
    <property type="evidence" value="ECO:0007669"/>
    <property type="project" value="TreeGrafter"/>
</dbReference>
<dbReference type="InterPro" id="IPR011257">
    <property type="entry name" value="DNA_glycosylase"/>
</dbReference>
<dbReference type="SUPFAM" id="SSF48150">
    <property type="entry name" value="DNA-glycosylase"/>
    <property type="match status" value="1"/>
</dbReference>
<sequence length="249" mass="28777">MTNLQDDLLAYSKEIQGELSLFKNNNLSKQAKNFLKTNNNAFLFGLVSEQSVKMETAWSLPYELSKRLGHFDLKKMSEFMQEHLEKVIKEKPSLHRYPKRISQYLFKTVKLLIEKYESDATNIWRNKEADEILKNLKEFSGIGEKKSALGVMLLIRDFGIKIKNKKSINIAYDIHIRRVFLRTGLAKKDNINLVINSAKHINPNFPGELTAPIWNIGRKWCRPSTPTCNECPLFANCPKYINLGKDIKA</sequence>
<evidence type="ECO:0000256" key="1">
    <source>
        <dbReference type="ARBA" id="ARBA00022763"/>
    </source>
</evidence>
<evidence type="ECO:0000256" key="3">
    <source>
        <dbReference type="ARBA" id="ARBA00023204"/>
    </source>
</evidence>
<keyword evidence="1" id="KW-0227">DNA damage</keyword>
<gene>
    <name evidence="6" type="ORF">ENT43_03140</name>
</gene>
<keyword evidence="5" id="KW-0326">Glycosidase</keyword>
<comment type="caution">
    <text evidence="6">The sequence shown here is derived from an EMBL/GenBank/DDBJ whole genome shotgun (WGS) entry which is preliminary data.</text>
</comment>
<reference evidence="6" key="1">
    <citation type="journal article" date="2020" name="mSystems">
        <title>Genome- and Community-Level Interaction Insights into Carbon Utilization and Element Cycling Functions of Hydrothermarchaeota in Hydrothermal Sediment.</title>
        <authorList>
            <person name="Zhou Z."/>
            <person name="Liu Y."/>
            <person name="Xu W."/>
            <person name="Pan J."/>
            <person name="Luo Z.H."/>
            <person name="Li M."/>
        </authorList>
    </citation>
    <scope>NUCLEOTIDE SEQUENCE [LARGE SCALE GENOMIC DNA]</scope>
    <source>
        <strain evidence="6">SpSt-579</strain>
    </source>
</reference>
<dbReference type="InterPro" id="IPR023170">
    <property type="entry name" value="HhH_base_excis_C"/>
</dbReference>
<dbReference type="GO" id="GO:0006289">
    <property type="term" value="P:nucleotide-excision repair"/>
    <property type="evidence" value="ECO:0007669"/>
    <property type="project" value="TreeGrafter"/>
</dbReference>